<keyword evidence="1" id="KW-0175">Coiled coil</keyword>
<comment type="caution">
    <text evidence="2">The sequence shown here is derived from an EMBL/GenBank/DDBJ whole genome shotgun (WGS) entry which is preliminary data.</text>
</comment>
<gene>
    <name evidence="2" type="ORF">XBFM1_580001</name>
</gene>
<sequence>MAEKSEFFSSFIEIENRSAFSNEQEISPENFKELIGQYKFDEDVVCQVKGAKGICHQNHKSGWLGITTDGKEALIGGHCARNYFKVDKNFNNERKRVKTEIERKKALDKIQEYRAQVLIWNEELSNLRSSLIETRKKAEVFYGIFPNVILQFIDSAQKNNNWEIKIDILKKSNVNIENNKYQWIVGTLCNLKPIPTMRKIISLMTKIKHLIDTYHEVCNLKPEEIKTPKLKKIIEILSEKENYENECNSYKNEIKKFLEPQNLDSLIYICNDSEDEFSTTKSILSISNAKVSSEAHINLRIRRIKERTEKQFGGSKIRKNQVIEKYQKRSAFSI</sequence>
<name>A0A077NXC1_XENBV</name>
<accession>A0A077NXC1</accession>
<reference evidence="2" key="1">
    <citation type="submission" date="2013-07" db="EMBL/GenBank/DDBJ databases">
        <title>Sub-species coevolution in mutualistic symbiosis.</title>
        <authorList>
            <person name="Murfin K."/>
            <person name="Klassen J."/>
            <person name="Lee M."/>
            <person name="Forst S."/>
            <person name="Stock P."/>
            <person name="Goodrich-Blair H."/>
        </authorList>
    </citation>
    <scope>NUCLEOTIDE SEQUENCE [LARGE SCALE GENOMIC DNA]</scope>
    <source>
        <strain evidence="2">Feltiae Moldova</strain>
    </source>
</reference>
<proteinExistence type="predicted"/>
<dbReference type="RefSeq" id="WP_038221948.1">
    <property type="nucleotide sequence ID" value="NZ_CAWLWD010000053.1"/>
</dbReference>
<protein>
    <submittedName>
        <fullName evidence="2">Uncharacterized protein</fullName>
    </submittedName>
</protein>
<dbReference type="Proteomes" id="UP000028487">
    <property type="component" value="Unassembled WGS sequence"/>
</dbReference>
<evidence type="ECO:0000313" key="2">
    <source>
        <dbReference type="EMBL" id="CDH03154.1"/>
    </source>
</evidence>
<feature type="coiled-coil region" evidence="1">
    <location>
        <begin position="96"/>
        <end position="130"/>
    </location>
</feature>
<dbReference type="EMBL" id="CBSV010000230">
    <property type="protein sequence ID" value="CDH03154.1"/>
    <property type="molecule type" value="Genomic_DNA"/>
</dbReference>
<evidence type="ECO:0000256" key="1">
    <source>
        <dbReference type="SAM" id="Coils"/>
    </source>
</evidence>
<organism evidence="2">
    <name type="scientific">Xenorhabdus bovienii str. feltiae Moldova</name>
    <dbReference type="NCBI Taxonomy" id="1398200"/>
    <lineage>
        <taxon>Bacteria</taxon>
        <taxon>Pseudomonadati</taxon>
        <taxon>Pseudomonadota</taxon>
        <taxon>Gammaproteobacteria</taxon>
        <taxon>Enterobacterales</taxon>
        <taxon>Morganellaceae</taxon>
        <taxon>Xenorhabdus</taxon>
    </lineage>
</organism>
<dbReference type="AlphaFoldDB" id="A0A077NXC1"/>
<dbReference type="HOGENOM" id="CLU_820800_0_0_6"/>